<dbReference type="SUPFAM" id="SSF47769">
    <property type="entry name" value="SAM/Pointed domain"/>
    <property type="match status" value="1"/>
</dbReference>
<dbReference type="InterPro" id="IPR046328">
    <property type="entry name" value="ETS_fam"/>
</dbReference>
<keyword evidence="8" id="KW-1185">Reference proteome</keyword>
<feature type="compositionally biased region" description="Low complexity" evidence="4">
    <location>
        <begin position="602"/>
        <end position="615"/>
    </location>
</feature>
<feature type="region of interest" description="Disordered" evidence="4">
    <location>
        <begin position="72"/>
        <end position="129"/>
    </location>
</feature>
<dbReference type="PROSITE" id="PS51433">
    <property type="entry name" value="PNT"/>
    <property type="match status" value="1"/>
</dbReference>
<keyword evidence="2 3" id="KW-0238">DNA-binding</keyword>
<comment type="similarity">
    <text evidence="1 3">Belongs to the ETS family.</text>
</comment>
<dbReference type="Pfam" id="PF00178">
    <property type="entry name" value="Ets"/>
    <property type="match status" value="1"/>
</dbReference>
<keyword evidence="3" id="KW-0539">Nucleus</keyword>
<dbReference type="InterPro" id="IPR000418">
    <property type="entry name" value="Ets_dom"/>
</dbReference>
<comment type="caution">
    <text evidence="7">The sequence shown here is derived from an EMBL/GenBank/DDBJ whole genome shotgun (WGS) entry which is preliminary data.</text>
</comment>
<comment type="subcellular location">
    <subcellularLocation>
        <location evidence="3">Nucleus</location>
    </subcellularLocation>
</comment>
<name>A0A9X0D9D7_9CNID</name>
<evidence type="ECO:0000259" key="5">
    <source>
        <dbReference type="PROSITE" id="PS50061"/>
    </source>
</evidence>
<feature type="region of interest" description="Disordered" evidence="4">
    <location>
        <begin position="34"/>
        <end position="60"/>
    </location>
</feature>
<dbReference type="Gene3D" id="1.10.150.50">
    <property type="entry name" value="Transcription Factor, Ets-1"/>
    <property type="match status" value="1"/>
</dbReference>
<dbReference type="InterPro" id="IPR036388">
    <property type="entry name" value="WH-like_DNA-bd_sf"/>
</dbReference>
<dbReference type="PROSITE" id="PS50061">
    <property type="entry name" value="ETS_DOMAIN_3"/>
    <property type="match status" value="1"/>
</dbReference>
<evidence type="ECO:0000256" key="4">
    <source>
        <dbReference type="SAM" id="MobiDB-lite"/>
    </source>
</evidence>
<dbReference type="InterPro" id="IPR003118">
    <property type="entry name" value="Pointed_dom"/>
</dbReference>
<evidence type="ECO:0000313" key="7">
    <source>
        <dbReference type="EMBL" id="KAJ7390463.1"/>
    </source>
</evidence>
<feature type="domain" description="ETS" evidence="5">
    <location>
        <begin position="626"/>
        <end position="708"/>
    </location>
</feature>
<dbReference type="InterPro" id="IPR013761">
    <property type="entry name" value="SAM/pointed_sf"/>
</dbReference>
<dbReference type="PANTHER" id="PTHR11849:SF191">
    <property type="entry name" value="ECDYSONE-INDUCED PROTEIN 74EF ISOFORM B"/>
    <property type="match status" value="1"/>
</dbReference>
<gene>
    <name evidence="7" type="primary">ELF2_2</name>
    <name evidence="7" type="ORF">OS493_025165</name>
</gene>
<proteinExistence type="inferred from homology"/>
<dbReference type="FunFam" id="1.10.10.10:FF:001381">
    <property type="entry name" value="Predicted protein"/>
    <property type="match status" value="1"/>
</dbReference>
<evidence type="ECO:0000259" key="6">
    <source>
        <dbReference type="PROSITE" id="PS51433"/>
    </source>
</evidence>
<dbReference type="Pfam" id="PF02198">
    <property type="entry name" value="SAM_PNT"/>
    <property type="match status" value="1"/>
</dbReference>
<dbReference type="PROSITE" id="PS00345">
    <property type="entry name" value="ETS_DOMAIN_1"/>
    <property type="match status" value="1"/>
</dbReference>
<dbReference type="GO" id="GO:0030154">
    <property type="term" value="P:cell differentiation"/>
    <property type="evidence" value="ECO:0007669"/>
    <property type="project" value="TreeGrafter"/>
</dbReference>
<protein>
    <submittedName>
        <fullName evidence="7">ETS- transcription factor Elf-2</fullName>
    </submittedName>
</protein>
<dbReference type="GO" id="GO:0000981">
    <property type="term" value="F:DNA-binding transcription factor activity, RNA polymerase II-specific"/>
    <property type="evidence" value="ECO:0007669"/>
    <property type="project" value="TreeGrafter"/>
</dbReference>
<feature type="compositionally biased region" description="Basic and acidic residues" evidence="4">
    <location>
        <begin position="589"/>
        <end position="601"/>
    </location>
</feature>
<feature type="compositionally biased region" description="Low complexity" evidence="4">
    <location>
        <begin position="93"/>
        <end position="106"/>
    </location>
</feature>
<dbReference type="GO" id="GO:0005634">
    <property type="term" value="C:nucleus"/>
    <property type="evidence" value="ECO:0007669"/>
    <property type="project" value="UniProtKB-SubCell"/>
</dbReference>
<evidence type="ECO:0000256" key="1">
    <source>
        <dbReference type="ARBA" id="ARBA00005562"/>
    </source>
</evidence>
<dbReference type="PRINTS" id="PR00454">
    <property type="entry name" value="ETSDOMAIN"/>
</dbReference>
<organism evidence="7 8">
    <name type="scientific">Desmophyllum pertusum</name>
    <dbReference type="NCBI Taxonomy" id="174260"/>
    <lineage>
        <taxon>Eukaryota</taxon>
        <taxon>Metazoa</taxon>
        <taxon>Cnidaria</taxon>
        <taxon>Anthozoa</taxon>
        <taxon>Hexacorallia</taxon>
        <taxon>Scleractinia</taxon>
        <taxon>Caryophylliina</taxon>
        <taxon>Caryophylliidae</taxon>
        <taxon>Desmophyllum</taxon>
    </lineage>
</organism>
<dbReference type="Proteomes" id="UP001163046">
    <property type="component" value="Unassembled WGS sequence"/>
</dbReference>
<dbReference type="Gene3D" id="1.10.10.10">
    <property type="entry name" value="Winged helix-like DNA-binding domain superfamily/Winged helix DNA-binding domain"/>
    <property type="match status" value="1"/>
</dbReference>
<dbReference type="SMART" id="SM00413">
    <property type="entry name" value="ETS"/>
    <property type="match status" value="1"/>
</dbReference>
<evidence type="ECO:0000256" key="3">
    <source>
        <dbReference type="RuleBase" id="RU004019"/>
    </source>
</evidence>
<evidence type="ECO:0000256" key="2">
    <source>
        <dbReference type="ARBA" id="ARBA00023125"/>
    </source>
</evidence>
<accession>A0A9X0D9D7</accession>
<feature type="domain" description="PNT" evidence="6">
    <location>
        <begin position="149"/>
        <end position="234"/>
    </location>
</feature>
<dbReference type="PROSITE" id="PS00346">
    <property type="entry name" value="ETS_DOMAIN_2"/>
    <property type="match status" value="1"/>
</dbReference>
<feature type="compositionally biased region" description="Basic and acidic residues" evidence="4">
    <location>
        <begin position="79"/>
        <end position="92"/>
    </location>
</feature>
<dbReference type="PANTHER" id="PTHR11849">
    <property type="entry name" value="ETS"/>
    <property type="match status" value="1"/>
</dbReference>
<feature type="region of interest" description="Disordered" evidence="4">
    <location>
        <begin position="515"/>
        <end position="619"/>
    </location>
</feature>
<dbReference type="AlphaFoldDB" id="A0A9X0D9D7"/>
<dbReference type="InterPro" id="IPR036390">
    <property type="entry name" value="WH_DNA-bd_sf"/>
</dbReference>
<dbReference type="SUPFAM" id="SSF46785">
    <property type="entry name" value="Winged helix' DNA-binding domain"/>
    <property type="match status" value="1"/>
</dbReference>
<evidence type="ECO:0000313" key="8">
    <source>
        <dbReference type="Proteomes" id="UP001163046"/>
    </source>
</evidence>
<reference evidence="7" key="1">
    <citation type="submission" date="2023-01" db="EMBL/GenBank/DDBJ databases">
        <title>Genome assembly of the deep-sea coral Lophelia pertusa.</title>
        <authorList>
            <person name="Herrera S."/>
            <person name="Cordes E."/>
        </authorList>
    </citation>
    <scope>NUCLEOTIDE SEQUENCE</scope>
    <source>
        <strain evidence="7">USNM1676648</strain>
        <tissue evidence="7">Polyp</tissue>
    </source>
</reference>
<dbReference type="OrthoDB" id="5975550at2759"/>
<feature type="region of interest" description="Disordered" evidence="4">
    <location>
        <begin position="387"/>
        <end position="408"/>
    </location>
</feature>
<dbReference type="GO" id="GO:0043565">
    <property type="term" value="F:sequence-specific DNA binding"/>
    <property type="evidence" value="ECO:0007669"/>
    <property type="project" value="InterPro"/>
</dbReference>
<dbReference type="EMBL" id="MU825416">
    <property type="protein sequence ID" value="KAJ7390463.1"/>
    <property type="molecule type" value="Genomic_DNA"/>
</dbReference>
<sequence>MVRAKTFSDLELIEAAKMDCDEVPGWDNMLSNALISTNGSGEGPQSTDSNQVVPDLNGNSLSGDIKMMKLSCPAASSPEDSHAEEDLTKDRSNSLSSWKSSSSLTSGYMSDDTHQCSSPKYLNMDEDPPLSPDRTLLVLDVSSADVLETLGPTDNAESGADWMMWSPFTWTKAQVQSWLRWAWGRYNIPGEYEPGKLDLTGPELCFFTIDEFKKNCSEHGGLLYEAFNELYISQWECISTSNGGFDDPSSDEIINFLAMQDPLSLNNGFPDELAMQDSSFSDFLGLFQVDDESLDVDEMPAVREKVASNSDYNEGTNHTLTSSSNSFVPSKNAMTGAASLVSRPQPTFPLGFSVAGYQAQANGFCASRLWPPNGGYPPCVPPPINGFPHSRQPPLGLPDLQRNRDLPPVPPLIKSPDLPSPTSPLDNFPRTPLQTLSLAASIFAKKEALFDTSAPSKKASAEERFFPRGARYDEPFSAGCHLENGTLPPDAKKPKIKTEGGAFALHNKILSNGVPSAVRPSPAEPQVVPFPGSLSPKSCGDSEIDCGDERVSPSPPASPYMNGSPSQRGCDSPVVRRRNSSSSTDSGTEEGKAVSRKRSDTSTKSSTSSSPSVKPRVGRRKQTRSLHLWEFLKELLENKDTCPRYITWIEREEGVFRLVNSGAVAKLWGQRKNRRNMNYEKMSRALRYYYERKILERVPGQRLIYKFAPDTMKECNFSFMKKDG</sequence>